<dbReference type="PANTHER" id="PTHR43328:SF1">
    <property type="entry name" value="N-ACETYLTRANSFERASE DOMAIN-CONTAINING PROTEIN"/>
    <property type="match status" value="1"/>
</dbReference>
<dbReference type="InterPro" id="IPR016181">
    <property type="entry name" value="Acyl_CoA_acyltransferase"/>
</dbReference>
<keyword evidence="3" id="KW-1185">Reference proteome</keyword>
<organism evidence="2 3">
    <name type="scientific">Paractinoplanes deccanensis</name>
    <dbReference type="NCBI Taxonomy" id="113561"/>
    <lineage>
        <taxon>Bacteria</taxon>
        <taxon>Bacillati</taxon>
        <taxon>Actinomycetota</taxon>
        <taxon>Actinomycetes</taxon>
        <taxon>Micromonosporales</taxon>
        <taxon>Micromonosporaceae</taxon>
        <taxon>Paractinoplanes</taxon>
    </lineage>
</organism>
<gene>
    <name evidence="2" type="ORF">Ade02nite_78130</name>
</gene>
<protein>
    <submittedName>
        <fullName evidence="2">N-acetyltransferase GCN5</fullName>
    </submittedName>
</protein>
<comment type="caution">
    <text evidence="2">The sequence shown here is derived from an EMBL/GenBank/DDBJ whole genome shotgun (WGS) entry which is preliminary data.</text>
</comment>
<dbReference type="Pfam" id="PF13302">
    <property type="entry name" value="Acetyltransf_3"/>
    <property type="match status" value="1"/>
</dbReference>
<dbReference type="InterPro" id="IPR000182">
    <property type="entry name" value="GNAT_dom"/>
</dbReference>
<dbReference type="PANTHER" id="PTHR43328">
    <property type="entry name" value="ACETYLTRANSFERASE-RELATED"/>
    <property type="match status" value="1"/>
</dbReference>
<dbReference type="EMBL" id="BOMI01000161">
    <property type="protein sequence ID" value="GID79172.1"/>
    <property type="molecule type" value="Genomic_DNA"/>
</dbReference>
<sequence length="146" mass="16923">MTLRPARLEDLGVLFEQQREPEANRRANFPARGREAFFTHWTERILGDDTVRVRTIAVDGFISGYVVAWWQDGRRTVGYWLGQDFWGRGIGTRALRSFLDVEKTRPLYADTDVGNVASRRLLERCGFELVETVDTGEVRYDLLILR</sequence>
<evidence type="ECO:0000313" key="2">
    <source>
        <dbReference type="EMBL" id="GID79172.1"/>
    </source>
</evidence>
<dbReference type="SUPFAM" id="SSF55729">
    <property type="entry name" value="Acyl-CoA N-acyltransferases (Nat)"/>
    <property type="match status" value="1"/>
</dbReference>
<proteinExistence type="predicted"/>
<dbReference type="PROSITE" id="PS51186">
    <property type="entry name" value="GNAT"/>
    <property type="match status" value="1"/>
</dbReference>
<name>A0ABQ3YGQ3_9ACTN</name>
<evidence type="ECO:0000259" key="1">
    <source>
        <dbReference type="PROSITE" id="PS51186"/>
    </source>
</evidence>
<dbReference type="Gene3D" id="3.40.630.30">
    <property type="match status" value="1"/>
</dbReference>
<dbReference type="Proteomes" id="UP000609879">
    <property type="component" value="Unassembled WGS sequence"/>
</dbReference>
<evidence type="ECO:0000313" key="3">
    <source>
        <dbReference type="Proteomes" id="UP000609879"/>
    </source>
</evidence>
<feature type="domain" description="N-acetyltransferase" evidence="1">
    <location>
        <begin position="1"/>
        <end position="145"/>
    </location>
</feature>
<accession>A0ABQ3YGQ3</accession>
<reference evidence="2 3" key="1">
    <citation type="submission" date="2021-01" db="EMBL/GenBank/DDBJ databases">
        <title>Whole genome shotgun sequence of Actinoplanes deccanensis NBRC 13994.</title>
        <authorList>
            <person name="Komaki H."/>
            <person name="Tamura T."/>
        </authorList>
    </citation>
    <scope>NUCLEOTIDE SEQUENCE [LARGE SCALE GENOMIC DNA]</scope>
    <source>
        <strain evidence="2 3">NBRC 13994</strain>
    </source>
</reference>